<dbReference type="Pfam" id="PF13704">
    <property type="entry name" value="Glyco_tranf_2_4"/>
    <property type="match status" value="1"/>
</dbReference>
<comment type="subcellular location">
    <subcellularLocation>
        <location evidence="1">Membrane</location>
        <topology evidence="1">Single-pass membrane protein</topology>
    </subcellularLocation>
</comment>
<keyword evidence="4" id="KW-0808">Transferase</keyword>
<reference evidence="4 5" key="1">
    <citation type="submission" date="2020-02" db="EMBL/GenBank/DDBJ databases">
        <title>Rhodobacter algicola sp. nov., isolated from microalga culture.</title>
        <authorList>
            <person name="Park C.-Y."/>
        </authorList>
    </citation>
    <scope>NUCLEOTIDE SEQUENCE [LARGE SCALE GENOMIC DNA]</scope>
    <source>
        <strain evidence="4 5">ETT8</strain>
    </source>
</reference>
<keyword evidence="5" id="KW-1185">Reference proteome</keyword>
<evidence type="ECO:0000256" key="1">
    <source>
        <dbReference type="ARBA" id="ARBA00004167"/>
    </source>
</evidence>
<dbReference type="Proteomes" id="UP000481421">
    <property type="component" value="Unassembled WGS sequence"/>
</dbReference>
<dbReference type="PANTHER" id="PTHR21461:SF69">
    <property type="entry name" value="GLYCOSYLTRANSFERASE FAMILY 92 PROTEIN"/>
    <property type="match status" value="1"/>
</dbReference>
<dbReference type="AlphaFoldDB" id="A0A6B3RH48"/>
<dbReference type="InterPro" id="IPR029044">
    <property type="entry name" value="Nucleotide-diphossugar_trans"/>
</dbReference>
<dbReference type="PANTHER" id="PTHR21461">
    <property type="entry name" value="GLYCOSYLTRANSFERASE FAMILY 92 PROTEIN"/>
    <property type="match status" value="1"/>
</dbReference>
<proteinExistence type="predicted"/>
<evidence type="ECO:0000313" key="5">
    <source>
        <dbReference type="Proteomes" id="UP000481421"/>
    </source>
</evidence>
<dbReference type="GO" id="GO:0016757">
    <property type="term" value="F:glycosyltransferase activity"/>
    <property type="evidence" value="ECO:0007669"/>
    <property type="project" value="TreeGrafter"/>
</dbReference>
<gene>
    <name evidence="4" type="ORF">G3572_04015</name>
</gene>
<dbReference type="GO" id="GO:0005737">
    <property type="term" value="C:cytoplasm"/>
    <property type="evidence" value="ECO:0007669"/>
    <property type="project" value="TreeGrafter"/>
</dbReference>
<sequence>MGGFTVITTMKNEGAFLLEWVAHHKALGFDHILICTNDCTDHTRRMALRLQTLGLATHHPTKPWAATSIQRSALKQATRYDVVRQADWIWVCDADEFLTIKIGDGSVRALAGAASEQTEVIPVPWRIFGPDSRIDYEDRPVTSQFLRAEASGGQGFAYAKSLFRGLENVGRVGIHAPVARADLGRDLRREEPGGRPWRPQPHPMFVAADHSVAQVNHYALRSAESFLVKRDRGRVNHVGQEMGLEYWHRFNLAQTPCEAIRRYDAAVADWIVRLMADADLAFMHRKSVAWHRARIAALKSDPGNAALWSAITGG</sequence>
<name>A0A6B3RH48_9RHOB</name>
<organism evidence="4 5">
    <name type="scientific">Pseudotabrizicola algicola</name>
    <dbReference type="NCBI Taxonomy" id="2709381"/>
    <lineage>
        <taxon>Bacteria</taxon>
        <taxon>Pseudomonadati</taxon>
        <taxon>Pseudomonadota</taxon>
        <taxon>Alphaproteobacteria</taxon>
        <taxon>Rhodobacterales</taxon>
        <taxon>Paracoccaceae</taxon>
        <taxon>Pseudotabrizicola</taxon>
    </lineage>
</organism>
<keyword evidence="3" id="KW-0472">Membrane</keyword>
<evidence type="ECO:0000256" key="3">
    <source>
        <dbReference type="ARBA" id="ARBA00022989"/>
    </source>
</evidence>
<dbReference type="EMBL" id="JAAIKE010000001">
    <property type="protein sequence ID" value="NEX45357.1"/>
    <property type="molecule type" value="Genomic_DNA"/>
</dbReference>
<dbReference type="SUPFAM" id="SSF53448">
    <property type="entry name" value="Nucleotide-diphospho-sugar transferases"/>
    <property type="match status" value="1"/>
</dbReference>
<keyword evidence="3" id="KW-1133">Transmembrane helix</keyword>
<dbReference type="RefSeq" id="WP_164609359.1">
    <property type="nucleotide sequence ID" value="NZ_JAAIKE010000001.1"/>
</dbReference>
<evidence type="ECO:0000256" key="2">
    <source>
        <dbReference type="ARBA" id="ARBA00022692"/>
    </source>
</evidence>
<evidence type="ECO:0000313" key="4">
    <source>
        <dbReference type="EMBL" id="NEX45357.1"/>
    </source>
</evidence>
<dbReference type="GO" id="GO:0016020">
    <property type="term" value="C:membrane"/>
    <property type="evidence" value="ECO:0007669"/>
    <property type="project" value="UniProtKB-SubCell"/>
</dbReference>
<comment type="caution">
    <text evidence="4">The sequence shown here is derived from an EMBL/GenBank/DDBJ whole genome shotgun (WGS) entry which is preliminary data.</text>
</comment>
<accession>A0A6B3RH48</accession>
<keyword evidence="2" id="KW-0812">Transmembrane</keyword>
<protein>
    <submittedName>
        <fullName evidence="4">Glycosyltransferase family 2 protein</fullName>
    </submittedName>
</protein>